<reference evidence="3 4" key="1">
    <citation type="journal article" date="2019" name="Int. J. Syst. Evol. Microbiol.">
        <title>The Global Catalogue of Microorganisms (GCM) 10K type strain sequencing project: providing services to taxonomists for standard genome sequencing and annotation.</title>
        <authorList>
            <consortium name="The Broad Institute Genomics Platform"/>
            <consortium name="The Broad Institute Genome Sequencing Center for Infectious Disease"/>
            <person name="Wu L."/>
            <person name="Ma J."/>
        </authorList>
    </citation>
    <scope>NUCLEOTIDE SEQUENCE [LARGE SCALE GENOMIC DNA]</scope>
    <source>
        <strain evidence="3 4">JCM 9383</strain>
    </source>
</reference>
<proteinExistence type="predicted"/>
<evidence type="ECO:0000256" key="1">
    <source>
        <dbReference type="SAM" id="MobiDB-lite"/>
    </source>
</evidence>
<evidence type="ECO:0000259" key="2">
    <source>
        <dbReference type="Pfam" id="PF20964"/>
    </source>
</evidence>
<dbReference type="Pfam" id="PF20964">
    <property type="entry name" value="DnaX_C"/>
    <property type="match status" value="1"/>
</dbReference>
<feature type="domain" description="DNA polymerase III subunit tau-like C-terminal" evidence="2">
    <location>
        <begin position="2"/>
        <end position="95"/>
    </location>
</feature>
<name>A0ABN3VMY8_9PSEU</name>
<dbReference type="Proteomes" id="UP001500979">
    <property type="component" value="Unassembled WGS sequence"/>
</dbReference>
<feature type="region of interest" description="Disordered" evidence="1">
    <location>
        <begin position="80"/>
        <end position="206"/>
    </location>
</feature>
<dbReference type="InterPro" id="IPR048448">
    <property type="entry name" value="DnaX-like_C"/>
</dbReference>
<evidence type="ECO:0000313" key="3">
    <source>
        <dbReference type="EMBL" id="GAA2817282.1"/>
    </source>
</evidence>
<gene>
    <name evidence="3" type="ORF">GCM10010470_60840</name>
</gene>
<keyword evidence="4" id="KW-1185">Reference proteome</keyword>
<organism evidence="3 4">
    <name type="scientific">Saccharopolyspora taberi</name>
    <dbReference type="NCBI Taxonomy" id="60895"/>
    <lineage>
        <taxon>Bacteria</taxon>
        <taxon>Bacillati</taxon>
        <taxon>Actinomycetota</taxon>
        <taxon>Actinomycetes</taxon>
        <taxon>Pseudonocardiales</taxon>
        <taxon>Pseudonocardiaceae</taxon>
        <taxon>Saccharopolyspora</taxon>
    </lineage>
</organism>
<evidence type="ECO:0000313" key="4">
    <source>
        <dbReference type="Proteomes" id="UP001500979"/>
    </source>
</evidence>
<feature type="compositionally biased region" description="Basic and acidic residues" evidence="1">
    <location>
        <begin position="96"/>
        <end position="106"/>
    </location>
</feature>
<accession>A0ABN3VMY8</accession>
<dbReference type="EMBL" id="BAAAUX010000032">
    <property type="protein sequence ID" value="GAA2817282.1"/>
    <property type="molecule type" value="Genomic_DNA"/>
</dbReference>
<protein>
    <recommendedName>
        <fullName evidence="2">DNA polymerase III subunit tau-like C-terminal domain-containing protein</fullName>
    </recommendedName>
</protein>
<feature type="compositionally biased region" description="Low complexity" evidence="1">
    <location>
        <begin position="110"/>
        <end position="125"/>
    </location>
</feature>
<comment type="caution">
    <text evidence="3">The sequence shown here is derived from an EMBL/GenBank/DDBJ whole genome shotgun (WGS) entry which is preliminary data.</text>
</comment>
<sequence>MRRVWNDVLKAVAERNRPTQALLLNATVQDFQDQTLVLSMPTSGLVRQFAQQRRLDFVKDALRSVFGEEWEVRCVEAGAAAAAPSRPAPPKPAPQRAEEPPQRRPSADWSSAKPAQQSAKPAQQKETPARPSAPQRPSGNGRRPSDDIPPPPEPPPDDEPPPEDYVPPRAAAPAPPPVEEEDEEAMLADSTPADESVASRPDPEDAAVELLANELGARKIDD</sequence>